<dbReference type="PANTHER" id="PTHR36124">
    <property type="match status" value="1"/>
</dbReference>
<dbReference type="AlphaFoldDB" id="A0A6A6ETX3"/>
<accession>A0A6A6ETX3</accession>
<organism evidence="2 3">
    <name type="scientific">Zopfia rhizophila CBS 207.26</name>
    <dbReference type="NCBI Taxonomy" id="1314779"/>
    <lineage>
        <taxon>Eukaryota</taxon>
        <taxon>Fungi</taxon>
        <taxon>Dikarya</taxon>
        <taxon>Ascomycota</taxon>
        <taxon>Pezizomycotina</taxon>
        <taxon>Dothideomycetes</taxon>
        <taxon>Dothideomycetes incertae sedis</taxon>
        <taxon>Zopfiaceae</taxon>
        <taxon>Zopfia</taxon>
    </lineage>
</organism>
<name>A0A6A6ETX3_9PEZI</name>
<feature type="region of interest" description="Disordered" evidence="1">
    <location>
        <begin position="261"/>
        <end position="284"/>
    </location>
</feature>
<dbReference type="OrthoDB" id="545169at2759"/>
<evidence type="ECO:0000313" key="2">
    <source>
        <dbReference type="EMBL" id="KAF2194452.1"/>
    </source>
</evidence>
<dbReference type="Proteomes" id="UP000800200">
    <property type="component" value="Unassembled WGS sequence"/>
</dbReference>
<proteinExistence type="predicted"/>
<keyword evidence="3" id="KW-1185">Reference proteome</keyword>
<gene>
    <name evidence="2" type="ORF">K469DRAFT_686486</name>
</gene>
<dbReference type="GO" id="GO:0016491">
    <property type="term" value="F:oxidoreductase activity"/>
    <property type="evidence" value="ECO:0007669"/>
    <property type="project" value="InterPro"/>
</dbReference>
<protein>
    <submittedName>
        <fullName evidence="2">Uncharacterized protein</fullName>
    </submittedName>
</protein>
<evidence type="ECO:0000313" key="3">
    <source>
        <dbReference type="Proteomes" id="UP000800200"/>
    </source>
</evidence>
<evidence type="ECO:0000256" key="1">
    <source>
        <dbReference type="SAM" id="MobiDB-lite"/>
    </source>
</evidence>
<dbReference type="PANTHER" id="PTHR36124:SF4">
    <property type="entry name" value="ER-BOUND OXYGENASE MPAB_MPAB'_RUBBER OXYGENASE CATALYTIC DOMAIN-CONTAINING PROTEIN"/>
    <property type="match status" value="1"/>
</dbReference>
<dbReference type="EMBL" id="ML994611">
    <property type="protein sequence ID" value="KAF2194452.1"/>
    <property type="molecule type" value="Genomic_DNA"/>
</dbReference>
<dbReference type="InterPro" id="IPR046366">
    <property type="entry name" value="MPAB"/>
</dbReference>
<reference evidence="2" key="1">
    <citation type="journal article" date="2020" name="Stud. Mycol.">
        <title>101 Dothideomycetes genomes: a test case for predicting lifestyles and emergence of pathogens.</title>
        <authorList>
            <person name="Haridas S."/>
            <person name="Albert R."/>
            <person name="Binder M."/>
            <person name="Bloem J."/>
            <person name="Labutti K."/>
            <person name="Salamov A."/>
            <person name="Andreopoulos B."/>
            <person name="Baker S."/>
            <person name="Barry K."/>
            <person name="Bills G."/>
            <person name="Bluhm B."/>
            <person name="Cannon C."/>
            <person name="Castanera R."/>
            <person name="Culley D."/>
            <person name="Daum C."/>
            <person name="Ezra D."/>
            <person name="Gonzalez J."/>
            <person name="Henrissat B."/>
            <person name="Kuo A."/>
            <person name="Liang C."/>
            <person name="Lipzen A."/>
            <person name="Lutzoni F."/>
            <person name="Magnuson J."/>
            <person name="Mondo S."/>
            <person name="Nolan M."/>
            <person name="Ohm R."/>
            <person name="Pangilinan J."/>
            <person name="Park H.-J."/>
            <person name="Ramirez L."/>
            <person name="Alfaro M."/>
            <person name="Sun H."/>
            <person name="Tritt A."/>
            <person name="Yoshinaga Y."/>
            <person name="Zwiers L.-H."/>
            <person name="Turgeon B."/>
            <person name="Goodwin S."/>
            <person name="Spatafora J."/>
            <person name="Crous P."/>
            <person name="Grigoriev I."/>
        </authorList>
    </citation>
    <scope>NUCLEOTIDE SEQUENCE</scope>
    <source>
        <strain evidence="2">CBS 207.26</strain>
    </source>
</reference>
<sequence>MTTKLQEHEFPYACNKARKIALFKAGGIPIMLKLFAVTGQNNRKNAGKRAVDTEILLREAQSKDRKSICYTEAVARMIYLHARYRKAGKILDEDLLHTLESGIVESFRIMDNEEWRKLLDVEKYAIGIFHKNLVKDMDIPYTPLPSSRAGWEDGLHFVLELRDWTIQYEEVVAKPMATNDQYSLMAFGIDQKHSKVLHHLSLPRTSFLAVKAVDEDPNPVSGLYNFSLTGFRPLYIKPTFWTKLGPLALLVKVVGGRSPGTSGNKYHPQRYDLKNIGPKPQEGKGFEEMRATVEYFRARDSSECPFSHGMKS</sequence>